<keyword evidence="2" id="KW-1185">Reference proteome</keyword>
<comment type="caution">
    <text evidence="1">The sequence shown here is derived from an EMBL/GenBank/DDBJ whole genome shotgun (WGS) entry which is preliminary data.</text>
</comment>
<sequence length="271" mass="32355">MLEHKEDIQVLFLGSSETQRAINPRYLNFESINLANSSQRFYEDFKLLKAFTDKLPNLEMVVIEVSYDRAHRSKNHTSKVIDHKNLAFYSINTFQRDVKFQDNFLFFSNQGYFSKRLQDHIFDESGIQLNEYGFDENKYYGSYQAVGHKDSLIKNEDIFIENIEDTLSFKKNFELLEHMIQFSLKRGLQVLLYVPPAHYRYQKLRNPEIVDSRDRLISRLKRSYPHIKIYRQDSLNFEARYFYNANHLNPDGAEIATKEFNKYLYKNFSSP</sequence>
<dbReference type="EMBL" id="JAVRHO010000001">
    <property type="protein sequence ID" value="MDT0645175.1"/>
    <property type="molecule type" value="Genomic_DNA"/>
</dbReference>
<protein>
    <submittedName>
        <fullName evidence="1">Uncharacterized protein</fullName>
    </submittedName>
</protein>
<dbReference type="RefSeq" id="WP_311493325.1">
    <property type="nucleotide sequence ID" value="NZ_JAVRHO010000001.1"/>
</dbReference>
<dbReference type="Proteomes" id="UP001245285">
    <property type="component" value="Unassembled WGS sequence"/>
</dbReference>
<organism evidence="1 2">
    <name type="scientific">Autumnicola lenta</name>
    <dbReference type="NCBI Taxonomy" id="3075593"/>
    <lineage>
        <taxon>Bacteria</taxon>
        <taxon>Pseudomonadati</taxon>
        <taxon>Bacteroidota</taxon>
        <taxon>Flavobacteriia</taxon>
        <taxon>Flavobacteriales</taxon>
        <taxon>Flavobacteriaceae</taxon>
        <taxon>Autumnicola</taxon>
    </lineage>
</organism>
<name>A0ABU3CGQ6_9FLAO</name>
<proteinExistence type="predicted"/>
<reference evidence="1 2" key="1">
    <citation type="submission" date="2023-09" db="EMBL/GenBank/DDBJ databases">
        <authorList>
            <person name="Rey-Velasco X."/>
        </authorList>
    </citation>
    <scope>NUCLEOTIDE SEQUENCE [LARGE SCALE GENOMIC DNA]</scope>
    <source>
        <strain evidence="1 2">F260</strain>
    </source>
</reference>
<accession>A0ABU3CGQ6</accession>
<gene>
    <name evidence="1" type="ORF">RM545_00610</name>
</gene>
<evidence type="ECO:0000313" key="2">
    <source>
        <dbReference type="Proteomes" id="UP001245285"/>
    </source>
</evidence>
<evidence type="ECO:0000313" key="1">
    <source>
        <dbReference type="EMBL" id="MDT0645175.1"/>
    </source>
</evidence>
<dbReference type="SUPFAM" id="SSF52266">
    <property type="entry name" value="SGNH hydrolase"/>
    <property type="match status" value="1"/>
</dbReference>